<dbReference type="Proteomes" id="UP001465755">
    <property type="component" value="Unassembled WGS sequence"/>
</dbReference>
<comment type="caution">
    <text evidence="2">The sequence shown here is derived from an EMBL/GenBank/DDBJ whole genome shotgun (WGS) entry which is preliminary data.</text>
</comment>
<dbReference type="InterPro" id="IPR017943">
    <property type="entry name" value="Bactericidal_perm-incr_a/b_dom"/>
</dbReference>
<keyword evidence="3" id="KW-1185">Reference proteome</keyword>
<dbReference type="PANTHER" id="PTHR10504:SF131">
    <property type="entry name" value="BPI2 DOMAIN-CONTAINING PROTEIN"/>
    <property type="match status" value="1"/>
</dbReference>
<accession>A0AAW1NSM0</accession>
<evidence type="ECO:0000256" key="1">
    <source>
        <dbReference type="SAM" id="SignalP"/>
    </source>
</evidence>
<protein>
    <recommendedName>
        <fullName evidence="4">Lipid-binding serum glycoprotein N-terminal domain-containing protein</fullName>
    </recommendedName>
</protein>
<evidence type="ECO:0008006" key="4">
    <source>
        <dbReference type="Google" id="ProtNLM"/>
    </source>
</evidence>
<feature type="chain" id="PRO_5043362804" description="Lipid-binding serum glycoprotein N-terminal domain-containing protein" evidence="1">
    <location>
        <begin position="30"/>
        <end position="401"/>
    </location>
</feature>
<organism evidence="2 3">
    <name type="scientific">Symbiochloris irregularis</name>
    <dbReference type="NCBI Taxonomy" id="706552"/>
    <lineage>
        <taxon>Eukaryota</taxon>
        <taxon>Viridiplantae</taxon>
        <taxon>Chlorophyta</taxon>
        <taxon>core chlorophytes</taxon>
        <taxon>Trebouxiophyceae</taxon>
        <taxon>Trebouxiales</taxon>
        <taxon>Trebouxiaceae</taxon>
        <taxon>Symbiochloris</taxon>
    </lineage>
</organism>
<dbReference type="PANTHER" id="PTHR10504">
    <property type="entry name" value="BACTERICIDAL PERMEABILITY-INCREASING BPI PROTEIN-RELATED"/>
    <property type="match status" value="1"/>
</dbReference>
<name>A0AAW1NSM0_9CHLO</name>
<dbReference type="EMBL" id="JALJOQ010000125">
    <property type="protein sequence ID" value="KAK9795589.1"/>
    <property type="molecule type" value="Genomic_DNA"/>
</dbReference>
<dbReference type="Gene3D" id="3.15.10.10">
    <property type="entry name" value="Bactericidal permeability-increasing protein, domain 1"/>
    <property type="match status" value="1"/>
</dbReference>
<reference evidence="2 3" key="1">
    <citation type="journal article" date="2024" name="Nat. Commun.">
        <title>Phylogenomics reveals the evolutionary origins of lichenization in chlorophyte algae.</title>
        <authorList>
            <person name="Puginier C."/>
            <person name="Libourel C."/>
            <person name="Otte J."/>
            <person name="Skaloud P."/>
            <person name="Haon M."/>
            <person name="Grisel S."/>
            <person name="Petersen M."/>
            <person name="Berrin J.G."/>
            <person name="Delaux P.M."/>
            <person name="Dal Grande F."/>
            <person name="Keller J."/>
        </authorList>
    </citation>
    <scope>NUCLEOTIDE SEQUENCE [LARGE SCALE GENOMIC DNA]</scope>
    <source>
        <strain evidence="2 3">SAG 2036</strain>
    </source>
</reference>
<dbReference type="AlphaFoldDB" id="A0AAW1NSM0"/>
<dbReference type="InterPro" id="IPR032942">
    <property type="entry name" value="BPI/LBP/Plunc"/>
</dbReference>
<sequence length="401" mass="43333">MPATPLNRHKALITACLVITLVAPSQVQCASIPGQGAQSGVQDPAEEVPSITGVARASFFAYASRVAVQIIKAKFRPVVVPSVQTVIHVPVVGTFDIFVEDTHLQSLELSEEATGLSLGADSTFIVTLNQMQAGVDAHFRFRRTAFPFIKGGGALHIDLHDGRVTIVVKVVNDGSGRPRIILTAPIEASFSAIDLHITDCKFAWLYNIVVQLAHNQVRDLVTREVQTQVALMLPTMVNQVLAGVPTTVDVKGLQLNTSMQGDPGVTAQQLVVQDWGRFQSPSGAWEECPYKRTIAPAARTCSSKSQQQGALSRSLLLSKGPHSRLQEACEGGTAVPGDPDAMMSALVDQSIVNCFTWVLYNQGKLDRYLVGDQVPNKVLYTDSWLLVVPQLASACALPWRF</sequence>
<feature type="signal peptide" evidence="1">
    <location>
        <begin position="1"/>
        <end position="29"/>
    </location>
</feature>
<keyword evidence="1" id="KW-0732">Signal</keyword>
<dbReference type="SUPFAM" id="SSF55394">
    <property type="entry name" value="Bactericidal permeability-increasing protein, BPI"/>
    <property type="match status" value="2"/>
</dbReference>
<evidence type="ECO:0000313" key="3">
    <source>
        <dbReference type="Proteomes" id="UP001465755"/>
    </source>
</evidence>
<gene>
    <name evidence="2" type="ORF">WJX73_000211</name>
</gene>
<dbReference type="GO" id="GO:0008289">
    <property type="term" value="F:lipid binding"/>
    <property type="evidence" value="ECO:0007669"/>
    <property type="project" value="InterPro"/>
</dbReference>
<evidence type="ECO:0000313" key="2">
    <source>
        <dbReference type="EMBL" id="KAK9795589.1"/>
    </source>
</evidence>
<proteinExistence type="predicted"/>